<dbReference type="AlphaFoldDB" id="A0A7S3UAA1"/>
<organism evidence="10">
    <name type="scientific">Picocystis salinarum</name>
    <dbReference type="NCBI Taxonomy" id="88271"/>
    <lineage>
        <taxon>Eukaryota</taxon>
        <taxon>Viridiplantae</taxon>
        <taxon>Chlorophyta</taxon>
        <taxon>Picocystophyceae</taxon>
        <taxon>Picocystales</taxon>
        <taxon>Picocystaceae</taxon>
        <taxon>Picocystis</taxon>
    </lineage>
</organism>
<evidence type="ECO:0000256" key="3">
    <source>
        <dbReference type="ARBA" id="ARBA00022741"/>
    </source>
</evidence>
<dbReference type="EMBL" id="HBIS01000563">
    <property type="protein sequence ID" value="CAE0606659.1"/>
    <property type="molecule type" value="Transcribed_RNA"/>
</dbReference>
<evidence type="ECO:0000313" key="10">
    <source>
        <dbReference type="EMBL" id="CAE0606659.1"/>
    </source>
</evidence>
<dbReference type="InterPro" id="IPR005522">
    <property type="entry name" value="IPK"/>
</dbReference>
<dbReference type="EC" id="2.7.1.140" evidence="8"/>
<comment type="similarity">
    <text evidence="1 8">Belongs to the inositol phosphokinase (IPK) family.</text>
</comment>
<keyword evidence="5 8" id="KW-0067">ATP-binding</keyword>
<accession>A0A7S3UAA1</accession>
<evidence type="ECO:0000256" key="9">
    <source>
        <dbReference type="SAM" id="MobiDB-lite"/>
    </source>
</evidence>
<evidence type="ECO:0000256" key="7">
    <source>
        <dbReference type="ARBA" id="ARBA00036525"/>
    </source>
</evidence>
<dbReference type="GO" id="GO:0005737">
    <property type="term" value="C:cytoplasm"/>
    <property type="evidence" value="ECO:0007669"/>
    <property type="project" value="TreeGrafter"/>
</dbReference>
<evidence type="ECO:0000256" key="2">
    <source>
        <dbReference type="ARBA" id="ARBA00022679"/>
    </source>
</evidence>
<dbReference type="GO" id="GO:0005524">
    <property type="term" value="F:ATP binding"/>
    <property type="evidence" value="ECO:0007669"/>
    <property type="project" value="UniProtKB-KW"/>
</dbReference>
<evidence type="ECO:0000256" key="1">
    <source>
        <dbReference type="ARBA" id="ARBA00007374"/>
    </source>
</evidence>
<name>A0A7S3UAA1_9CHLO</name>
<comment type="catalytic activity">
    <reaction evidence="6 8">
        <text>1D-myo-inositol 1,4,5-trisphosphate + 2 ATP = 1D-myo-inositol 1,3,4,5,6-pentakisphosphate + 2 ADP + 2 H(+)</text>
        <dbReference type="Rhea" id="RHEA:32359"/>
        <dbReference type="ChEBI" id="CHEBI:15378"/>
        <dbReference type="ChEBI" id="CHEBI:30616"/>
        <dbReference type="ChEBI" id="CHEBI:57733"/>
        <dbReference type="ChEBI" id="CHEBI:203600"/>
        <dbReference type="ChEBI" id="CHEBI:456216"/>
        <dbReference type="EC" id="2.7.1.151"/>
    </reaction>
</comment>
<proteinExistence type="inferred from homology"/>
<dbReference type="GO" id="GO:0051765">
    <property type="term" value="F:inositol tetrakisphosphate kinase activity"/>
    <property type="evidence" value="ECO:0007669"/>
    <property type="project" value="TreeGrafter"/>
</dbReference>
<dbReference type="GO" id="GO:0008440">
    <property type="term" value="F:inositol-1,4,5-trisphosphate 3-kinase activity"/>
    <property type="evidence" value="ECO:0007669"/>
    <property type="project" value="TreeGrafter"/>
</dbReference>
<dbReference type="InterPro" id="IPR038286">
    <property type="entry name" value="IPK_sf"/>
</dbReference>
<evidence type="ECO:0000256" key="4">
    <source>
        <dbReference type="ARBA" id="ARBA00022777"/>
    </source>
</evidence>
<evidence type="ECO:0000256" key="5">
    <source>
        <dbReference type="ARBA" id="ARBA00022840"/>
    </source>
</evidence>
<reference evidence="10" key="1">
    <citation type="submission" date="2021-01" db="EMBL/GenBank/DDBJ databases">
        <authorList>
            <person name="Corre E."/>
            <person name="Pelletier E."/>
            <person name="Niang G."/>
            <person name="Scheremetjew M."/>
            <person name="Finn R."/>
            <person name="Kale V."/>
            <person name="Holt S."/>
            <person name="Cochrane G."/>
            <person name="Meng A."/>
            <person name="Brown T."/>
            <person name="Cohen L."/>
        </authorList>
    </citation>
    <scope>NUCLEOTIDE SEQUENCE</scope>
    <source>
        <strain evidence="10">CCMP1897</strain>
    </source>
</reference>
<comment type="function">
    <text evidence="8">Inositol phosphate kinase with a broad substrate specificity.</text>
</comment>
<dbReference type="GO" id="GO:0032958">
    <property type="term" value="P:inositol phosphate biosynthetic process"/>
    <property type="evidence" value="ECO:0007669"/>
    <property type="project" value="InterPro"/>
</dbReference>
<keyword evidence="4 8" id="KW-0418">Kinase</keyword>
<dbReference type="SUPFAM" id="SSF56104">
    <property type="entry name" value="SAICAR synthase-like"/>
    <property type="match status" value="1"/>
</dbReference>
<dbReference type="EC" id="2.7.1.151" evidence="8"/>
<feature type="region of interest" description="Disordered" evidence="9">
    <location>
        <begin position="25"/>
        <end position="45"/>
    </location>
</feature>
<dbReference type="GO" id="GO:0005634">
    <property type="term" value="C:nucleus"/>
    <property type="evidence" value="ECO:0007669"/>
    <property type="project" value="TreeGrafter"/>
</dbReference>
<sequence>MRAPSRRTSLRRCAWKQLAWPGSVGRVGSGRRRSSSEASRQRVDASNRVHVADGKVGSLVDALGHFYKPMQDEVRGAREVQFYEDLCKWIDSNCQDEVERESEVNEAVDDHVRSAMSALASVVPRYYGTCVLHGDLGLKRRHIKLEDLTRKYENPSIVDIKVGYRTWYPDADEKYKTKCRAKDAATTSSTLGFKICGMQVYNAVKQRHWRADRNWCKQVNGESIHVALAAFGNNGLAATPEGIYLGKDGVLNQLRKLKDIFKIQKDFLFHSTSILILYEGAATTVEDLRVTLKLVDFAHTFHADCTLDTNFLTGLSGLEQVIESMFFG</sequence>
<protein>
    <recommendedName>
        <fullName evidence="8">Inositol polyphosphate multikinase</fullName>
        <ecNumber evidence="8">2.7.1.140</ecNumber>
        <ecNumber evidence="8">2.7.1.151</ecNumber>
    </recommendedName>
</protein>
<dbReference type="Pfam" id="PF03770">
    <property type="entry name" value="IPK"/>
    <property type="match status" value="1"/>
</dbReference>
<keyword evidence="3 8" id="KW-0547">Nucleotide-binding</keyword>
<evidence type="ECO:0000256" key="6">
    <source>
        <dbReference type="ARBA" id="ARBA00036164"/>
    </source>
</evidence>
<comment type="catalytic activity">
    <reaction evidence="7 8">
        <text>1D-myo-inositol 1,3,4,6-tetrakisphosphate + ATP = 1D-myo-inositol 1,3,4,5,6-pentakisphosphate + ADP + H(+)</text>
        <dbReference type="Rhea" id="RHEA:12717"/>
        <dbReference type="ChEBI" id="CHEBI:15378"/>
        <dbReference type="ChEBI" id="CHEBI:30616"/>
        <dbReference type="ChEBI" id="CHEBI:57660"/>
        <dbReference type="ChEBI" id="CHEBI:57733"/>
        <dbReference type="ChEBI" id="CHEBI:456216"/>
        <dbReference type="EC" id="2.7.1.140"/>
    </reaction>
</comment>
<dbReference type="Gene3D" id="3.30.470.160">
    <property type="entry name" value="Inositol polyphosphate kinase"/>
    <property type="match status" value="1"/>
</dbReference>
<dbReference type="PANTHER" id="PTHR12400:SF51">
    <property type="entry name" value="INOSITOL POLYPHOSPHATE MULTIKINASE"/>
    <property type="match status" value="1"/>
</dbReference>
<gene>
    <name evidence="10" type="ORF">PSAL00342_LOCUS475</name>
</gene>
<evidence type="ECO:0000256" key="8">
    <source>
        <dbReference type="RuleBase" id="RU363090"/>
    </source>
</evidence>
<dbReference type="PANTHER" id="PTHR12400">
    <property type="entry name" value="INOSITOL POLYPHOSPHATE KINASE"/>
    <property type="match status" value="1"/>
</dbReference>
<keyword evidence="2 8" id="KW-0808">Transferase</keyword>